<gene>
    <name evidence="1" type="ORF">K6T79_20545</name>
</gene>
<keyword evidence="2" id="KW-1185">Reference proteome</keyword>
<dbReference type="EMBL" id="JAYJJR010000016">
    <property type="protein sequence ID" value="MEB3023417.1"/>
    <property type="molecule type" value="Genomic_DNA"/>
</dbReference>
<proteinExistence type="predicted"/>
<dbReference type="RefSeq" id="WP_329780416.1">
    <property type="nucleotide sequence ID" value="NZ_JAYJJR010000016.1"/>
</dbReference>
<protein>
    <submittedName>
        <fullName evidence="1">Uncharacterized protein</fullName>
    </submittedName>
</protein>
<accession>A0ABU5XQ12</accession>
<evidence type="ECO:0000313" key="1">
    <source>
        <dbReference type="EMBL" id="MEB3023417.1"/>
    </source>
</evidence>
<name>A0ABU5XQ12_9MYCO</name>
<evidence type="ECO:0000313" key="2">
    <source>
        <dbReference type="Proteomes" id="UP001299596"/>
    </source>
</evidence>
<reference evidence="1 2" key="1">
    <citation type="submission" date="2023-12" db="EMBL/GenBank/DDBJ databases">
        <title>Description of new species of Mycobacterium terrae complex isolated from sewage at the Sao Paulo Zoological Park Foundation in Brazil.</title>
        <authorList>
            <person name="Romagnoli C.L."/>
            <person name="Conceicao E.C."/>
            <person name="Machado E."/>
            <person name="Barreto L.B.P.F."/>
            <person name="Sharma A."/>
            <person name="Silva N.M."/>
            <person name="Marques L.E."/>
            <person name="Juliana M.A."/>
            <person name="Lourenco M.C.S."/>
            <person name="Digiampietri L.A."/>
            <person name="Suffys P.N."/>
            <person name="Viana-Niero C."/>
        </authorList>
    </citation>
    <scope>NUCLEOTIDE SEQUENCE [LARGE SCALE GENOMIC DNA]</scope>
    <source>
        <strain evidence="1 2">MYC098</strain>
    </source>
</reference>
<sequence>MSSEGPGWDGVSDFYEDDEGEAAVNAMWNLPIDAITGVPYEPFTAHPTA</sequence>
<organism evidence="1 2">
    <name type="scientific">[Mycobacterium] crassicus</name>
    <dbReference type="NCBI Taxonomy" id="2872309"/>
    <lineage>
        <taxon>Bacteria</taxon>
        <taxon>Bacillati</taxon>
        <taxon>Actinomycetota</taxon>
        <taxon>Actinomycetes</taxon>
        <taxon>Mycobacteriales</taxon>
        <taxon>Mycobacteriaceae</taxon>
        <taxon>Mycolicibacter</taxon>
    </lineage>
</organism>
<dbReference type="Proteomes" id="UP001299596">
    <property type="component" value="Unassembled WGS sequence"/>
</dbReference>
<comment type="caution">
    <text evidence="1">The sequence shown here is derived from an EMBL/GenBank/DDBJ whole genome shotgun (WGS) entry which is preliminary data.</text>
</comment>